<sequence>MQTKPSKPCTRSRAKEFINFLLILATLRGLECACDEGMKLKNMLKWKYKAQEWKIEKRGYVCKEVILKLQALIPKKTKKTPISLRVILSCVGVMVDRRPIRLGEPLHCADAEVDSPSYVLLPQWASCSYLMEDPMDHHENNALIRIPVTKGRLGTFLGYD</sequence>
<accession>A0ABS8W3R1</accession>
<gene>
    <name evidence="2" type="ORF">HAX54_044083</name>
</gene>
<evidence type="ECO:0000313" key="3">
    <source>
        <dbReference type="Proteomes" id="UP000823775"/>
    </source>
</evidence>
<name>A0ABS8W3R1_DATST</name>
<evidence type="ECO:0000313" key="2">
    <source>
        <dbReference type="EMBL" id="MCE2056115.1"/>
    </source>
</evidence>
<keyword evidence="3" id="KW-1185">Reference proteome</keyword>
<dbReference type="EMBL" id="JACEIK010006681">
    <property type="protein sequence ID" value="MCE2056115.1"/>
    <property type="molecule type" value="Genomic_DNA"/>
</dbReference>
<proteinExistence type="predicted"/>
<keyword evidence="1" id="KW-0732">Signal</keyword>
<comment type="caution">
    <text evidence="2">The sequence shown here is derived from an EMBL/GenBank/DDBJ whole genome shotgun (WGS) entry which is preliminary data.</text>
</comment>
<dbReference type="Proteomes" id="UP000823775">
    <property type="component" value="Unassembled WGS sequence"/>
</dbReference>
<feature type="signal peptide" evidence="1">
    <location>
        <begin position="1"/>
        <end position="32"/>
    </location>
</feature>
<protein>
    <submittedName>
        <fullName evidence="2">Uncharacterized protein</fullName>
    </submittedName>
</protein>
<evidence type="ECO:0000256" key="1">
    <source>
        <dbReference type="SAM" id="SignalP"/>
    </source>
</evidence>
<organism evidence="2 3">
    <name type="scientific">Datura stramonium</name>
    <name type="common">Jimsonweed</name>
    <name type="synonym">Common thornapple</name>
    <dbReference type="NCBI Taxonomy" id="4076"/>
    <lineage>
        <taxon>Eukaryota</taxon>
        <taxon>Viridiplantae</taxon>
        <taxon>Streptophyta</taxon>
        <taxon>Embryophyta</taxon>
        <taxon>Tracheophyta</taxon>
        <taxon>Spermatophyta</taxon>
        <taxon>Magnoliopsida</taxon>
        <taxon>eudicotyledons</taxon>
        <taxon>Gunneridae</taxon>
        <taxon>Pentapetalae</taxon>
        <taxon>asterids</taxon>
        <taxon>lamiids</taxon>
        <taxon>Solanales</taxon>
        <taxon>Solanaceae</taxon>
        <taxon>Solanoideae</taxon>
        <taxon>Datureae</taxon>
        <taxon>Datura</taxon>
    </lineage>
</organism>
<reference evidence="2 3" key="1">
    <citation type="journal article" date="2021" name="BMC Genomics">
        <title>Datura genome reveals duplications of psychoactive alkaloid biosynthetic genes and high mutation rate following tissue culture.</title>
        <authorList>
            <person name="Rajewski A."/>
            <person name="Carter-House D."/>
            <person name="Stajich J."/>
            <person name="Litt A."/>
        </authorList>
    </citation>
    <scope>NUCLEOTIDE SEQUENCE [LARGE SCALE GENOMIC DNA]</scope>
    <source>
        <strain evidence="2">AR-01</strain>
    </source>
</reference>
<feature type="chain" id="PRO_5045135695" evidence="1">
    <location>
        <begin position="33"/>
        <end position="160"/>
    </location>
</feature>